<dbReference type="AlphaFoldDB" id="A0A0G1FX85"/>
<gene>
    <name evidence="1" type="ORF">UV76_C0018G0004</name>
</gene>
<dbReference type="Proteomes" id="UP000034646">
    <property type="component" value="Unassembled WGS sequence"/>
</dbReference>
<dbReference type="STRING" id="1618738.UV76_C0018G0004"/>
<sequence length="46" mass="5502">MAEERNTKEQEKFESEQNLLGLFSILLAVDKRINPQNYEFQNKEND</sequence>
<proteinExistence type="predicted"/>
<comment type="caution">
    <text evidence="1">The sequence shown here is derived from an EMBL/GenBank/DDBJ whole genome shotgun (WGS) entry which is preliminary data.</text>
</comment>
<reference evidence="1 2" key="1">
    <citation type="journal article" date="2015" name="Nature">
        <title>rRNA introns, odd ribosomes, and small enigmatic genomes across a large radiation of phyla.</title>
        <authorList>
            <person name="Brown C.T."/>
            <person name="Hug L.A."/>
            <person name="Thomas B.C."/>
            <person name="Sharon I."/>
            <person name="Castelle C.J."/>
            <person name="Singh A."/>
            <person name="Wilkins M.J."/>
            <person name="Williams K.H."/>
            <person name="Banfield J.F."/>
        </authorList>
    </citation>
    <scope>NUCLEOTIDE SEQUENCE [LARGE SCALE GENOMIC DNA]</scope>
</reference>
<name>A0A0G1FX85_9BACT</name>
<organism evidence="1 2">
    <name type="scientific">Candidatus Nomurabacteria bacterium GW2011_GWA2_43_15</name>
    <dbReference type="NCBI Taxonomy" id="1618738"/>
    <lineage>
        <taxon>Bacteria</taxon>
        <taxon>Candidatus Nomuraibacteriota</taxon>
    </lineage>
</organism>
<accession>A0A0G1FX85</accession>
<protein>
    <submittedName>
        <fullName evidence="1">Uncharacterized protein</fullName>
    </submittedName>
</protein>
<evidence type="ECO:0000313" key="2">
    <source>
        <dbReference type="Proteomes" id="UP000034646"/>
    </source>
</evidence>
<dbReference type="EMBL" id="LCFS01000018">
    <property type="protein sequence ID" value="KKS99586.1"/>
    <property type="molecule type" value="Genomic_DNA"/>
</dbReference>
<evidence type="ECO:0000313" key="1">
    <source>
        <dbReference type="EMBL" id="KKS99586.1"/>
    </source>
</evidence>